<dbReference type="KEGG" id="lcae:K3721_19860"/>
<feature type="region of interest" description="Disordered" evidence="1">
    <location>
        <begin position="46"/>
        <end position="66"/>
    </location>
</feature>
<reference evidence="2" key="1">
    <citation type="submission" date="2021-08" db="EMBL/GenBank/DDBJ databases">
        <authorList>
            <person name="Nwanade C."/>
            <person name="Wang M."/>
            <person name="Masoudi A."/>
            <person name="Yu Z."/>
            <person name="Liu J."/>
        </authorList>
    </citation>
    <scope>NUCLEOTIDE SEQUENCE</scope>
    <source>
        <strain evidence="2">S122</strain>
        <plasmid evidence="2">unnamed4</plasmid>
    </source>
</reference>
<evidence type="ECO:0000256" key="1">
    <source>
        <dbReference type="SAM" id="MobiDB-lite"/>
    </source>
</evidence>
<dbReference type="EMBL" id="CP081074">
    <property type="protein sequence ID" value="UWQ56256.1"/>
    <property type="molecule type" value="Genomic_DNA"/>
</dbReference>
<proteinExistence type="predicted"/>
<gene>
    <name evidence="2" type="ORF">K3721_19860</name>
</gene>
<sequence length="66" mass="7342">MAAFEQETPKVLFLLDPKALTLFTPSSLKSGQKYVSPPTLYDWIKTTSAPERRGVNQSASQTPERS</sequence>
<dbReference type="AlphaFoldDB" id="A0A9Q9M0G9"/>
<evidence type="ECO:0000313" key="2">
    <source>
        <dbReference type="EMBL" id="UWQ56256.1"/>
    </source>
</evidence>
<dbReference type="Proteomes" id="UP001058713">
    <property type="component" value="Plasmid unnamed4"/>
</dbReference>
<evidence type="ECO:0000313" key="3">
    <source>
        <dbReference type="Proteomes" id="UP001058713"/>
    </source>
</evidence>
<geneLocation type="plasmid" evidence="2 3">
    <name>unnamed4</name>
</geneLocation>
<name>A0A9Q9M0G9_LEICA</name>
<dbReference type="RefSeq" id="WP_259972991.1">
    <property type="nucleotide sequence ID" value="NZ_CP081074.1"/>
</dbReference>
<keyword evidence="2" id="KW-0614">Plasmid</keyword>
<protein>
    <submittedName>
        <fullName evidence="2">Uncharacterized protein</fullName>
    </submittedName>
</protein>
<organism evidence="2 3">
    <name type="scientific">Leisingera caerulea</name>
    <name type="common">Phaeobacter caeruleus</name>
    <dbReference type="NCBI Taxonomy" id="506591"/>
    <lineage>
        <taxon>Bacteria</taxon>
        <taxon>Pseudomonadati</taxon>
        <taxon>Pseudomonadota</taxon>
        <taxon>Alphaproteobacteria</taxon>
        <taxon>Rhodobacterales</taxon>
        <taxon>Roseobacteraceae</taxon>
        <taxon>Leisingera</taxon>
    </lineage>
</organism>
<accession>A0A9Q9M0G9</accession>